<name>A0ABV6ALY5_9HYPH</name>
<dbReference type="Gene3D" id="1.10.357.10">
    <property type="entry name" value="Tetracycline Repressor, domain 2"/>
    <property type="match status" value="1"/>
</dbReference>
<feature type="region of interest" description="Disordered" evidence="7">
    <location>
        <begin position="152"/>
        <end position="171"/>
    </location>
</feature>
<dbReference type="InterPro" id="IPR001647">
    <property type="entry name" value="HTH_TetR"/>
</dbReference>
<dbReference type="PANTHER" id="PTHR30055:SF151">
    <property type="entry name" value="TRANSCRIPTIONAL REGULATORY PROTEIN"/>
    <property type="match status" value="1"/>
</dbReference>
<dbReference type="InterPro" id="IPR050109">
    <property type="entry name" value="HTH-type_TetR-like_transc_reg"/>
</dbReference>
<dbReference type="InterPro" id="IPR003012">
    <property type="entry name" value="Tet_transcr_reg_TetR"/>
</dbReference>
<sequence>MERIVAAALRITDAHGLEALSMRKLGAELGVDPMAIYRHLPNKDALLNSLVSAVFSRMELNSDPQAPWRERVNEWACAYRDLILSHPAFIRQVAANATMARAASGATIEPLRSALVDAGLPDTLVKSTVNTLVDFLHGYGLAATGGAVMGQSPSLPEGLDGDTLSKTNPRTDHRDLEQSFAVSLNIILEGALSLKQDHAAIPRAER</sequence>
<keyword evidence="3" id="KW-0805">Transcription regulation</keyword>
<feature type="domain" description="HTH tetR-type" evidence="8">
    <location>
        <begin position="1"/>
        <end position="58"/>
    </location>
</feature>
<dbReference type="PRINTS" id="PR00400">
    <property type="entry name" value="TETREPRESSOR"/>
</dbReference>
<accession>A0ABV6ALY5</accession>
<dbReference type="PROSITE" id="PS50977">
    <property type="entry name" value="HTH_TETR_2"/>
    <property type="match status" value="1"/>
</dbReference>
<dbReference type="Pfam" id="PF02909">
    <property type="entry name" value="TetR_C_1"/>
    <property type="match status" value="1"/>
</dbReference>
<dbReference type="SUPFAM" id="SSF46689">
    <property type="entry name" value="Homeodomain-like"/>
    <property type="match status" value="1"/>
</dbReference>
<dbReference type="SUPFAM" id="SSF48498">
    <property type="entry name" value="Tetracyclin repressor-like, C-terminal domain"/>
    <property type="match status" value="1"/>
</dbReference>
<evidence type="ECO:0000313" key="10">
    <source>
        <dbReference type="Proteomes" id="UP001589692"/>
    </source>
</evidence>
<keyword evidence="4 6" id="KW-0238">DNA-binding</keyword>
<dbReference type="EMBL" id="JBHMAA010000027">
    <property type="protein sequence ID" value="MFB9951634.1"/>
    <property type="molecule type" value="Genomic_DNA"/>
</dbReference>
<dbReference type="Pfam" id="PF00440">
    <property type="entry name" value="TetR_N"/>
    <property type="match status" value="1"/>
</dbReference>
<gene>
    <name evidence="9" type="ORF">ACFFP0_22525</name>
</gene>
<reference evidence="9 10" key="1">
    <citation type="submission" date="2024-09" db="EMBL/GenBank/DDBJ databases">
        <authorList>
            <person name="Sun Q."/>
            <person name="Mori K."/>
        </authorList>
    </citation>
    <scope>NUCLEOTIDE SEQUENCE [LARGE SCALE GENOMIC DNA]</scope>
    <source>
        <strain evidence="9 10">TBRC 4938</strain>
    </source>
</reference>
<evidence type="ECO:0000313" key="9">
    <source>
        <dbReference type="EMBL" id="MFB9951634.1"/>
    </source>
</evidence>
<evidence type="ECO:0000256" key="3">
    <source>
        <dbReference type="ARBA" id="ARBA00023015"/>
    </source>
</evidence>
<comment type="function">
    <text evidence="1">TetR is the repressor of the tetracycline resistance element; its N-terminal region forms a helix-turn-helix structure and binds DNA. Binding of tetracycline to TetR reduces the repressor affinity for the tetracycline resistance gene (tetA) promoter operator sites.</text>
</comment>
<evidence type="ECO:0000256" key="1">
    <source>
        <dbReference type="ARBA" id="ARBA00002856"/>
    </source>
</evidence>
<feature type="DNA-binding region" description="H-T-H motif" evidence="6">
    <location>
        <begin position="21"/>
        <end position="40"/>
    </location>
</feature>
<organism evidence="9 10">
    <name type="scientific">Rhizobium puerariae</name>
    <dbReference type="NCBI Taxonomy" id="1585791"/>
    <lineage>
        <taxon>Bacteria</taxon>
        <taxon>Pseudomonadati</taxon>
        <taxon>Pseudomonadota</taxon>
        <taxon>Alphaproteobacteria</taxon>
        <taxon>Hyphomicrobiales</taxon>
        <taxon>Rhizobiaceae</taxon>
        <taxon>Rhizobium/Agrobacterium group</taxon>
        <taxon>Rhizobium</taxon>
    </lineage>
</organism>
<evidence type="ECO:0000256" key="2">
    <source>
        <dbReference type="ARBA" id="ARBA00022491"/>
    </source>
</evidence>
<evidence type="ECO:0000256" key="6">
    <source>
        <dbReference type="PROSITE-ProRule" id="PRU00335"/>
    </source>
</evidence>
<keyword evidence="10" id="KW-1185">Reference proteome</keyword>
<proteinExistence type="predicted"/>
<evidence type="ECO:0000256" key="4">
    <source>
        <dbReference type="ARBA" id="ARBA00023125"/>
    </source>
</evidence>
<protein>
    <submittedName>
        <fullName evidence="9">TetR/AcrR family transcriptional regulator</fullName>
    </submittedName>
</protein>
<evidence type="ECO:0000256" key="7">
    <source>
        <dbReference type="SAM" id="MobiDB-lite"/>
    </source>
</evidence>
<keyword evidence="2" id="KW-0678">Repressor</keyword>
<evidence type="ECO:0000259" key="8">
    <source>
        <dbReference type="PROSITE" id="PS50977"/>
    </source>
</evidence>
<keyword evidence="5" id="KW-0804">Transcription</keyword>
<dbReference type="Proteomes" id="UP001589692">
    <property type="component" value="Unassembled WGS sequence"/>
</dbReference>
<evidence type="ECO:0000256" key="5">
    <source>
        <dbReference type="ARBA" id="ARBA00023163"/>
    </source>
</evidence>
<comment type="caution">
    <text evidence="9">The sequence shown here is derived from an EMBL/GenBank/DDBJ whole genome shotgun (WGS) entry which is preliminary data.</text>
</comment>
<dbReference type="RefSeq" id="WP_377264453.1">
    <property type="nucleotide sequence ID" value="NZ_JBHMAA010000027.1"/>
</dbReference>
<dbReference type="InterPro" id="IPR004111">
    <property type="entry name" value="Repressor_TetR_C"/>
</dbReference>
<dbReference type="InterPro" id="IPR036271">
    <property type="entry name" value="Tet_transcr_reg_TetR-rel_C_sf"/>
</dbReference>
<dbReference type="InterPro" id="IPR009057">
    <property type="entry name" value="Homeodomain-like_sf"/>
</dbReference>
<dbReference type="PANTHER" id="PTHR30055">
    <property type="entry name" value="HTH-TYPE TRANSCRIPTIONAL REGULATOR RUTR"/>
    <property type="match status" value="1"/>
</dbReference>